<dbReference type="GO" id="GO:0016787">
    <property type="term" value="F:hydrolase activity"/>
    <property type="evidence" value="ECO:0007669"/>
    <property type="project" value="UniProtKB-KW"/>
</dbReference>
<keyword evidence="2" id="KW-1185">Reference proteome</keyword>
<dbReference type="Gene3D" id="3.40.630.40">
    <property type="entry name" value="Zn-dependent exopeptidases"/>
    <property type="match status" value="1"/>
</dbReference>
<gene>
    <name evidence="1" type="ORF">EXE58_07280</name>
</gene>
<dbReference type="RefSeq" id="WP_135267268.1">
    <property type="nucleotide sequence ID" value="NZ_CP038436.1"/>
</dbReference>
<dbReference type="SUPFAM" id="SSF53187">
    <property type="entry name" value="Zn-dependent exopeptidases"/>
    <property type="match status" value="1"/>
</dbReference>
<evidence type="ECO:0000313" key="2">
    <source>
        <dbReference type="Proteomes" id="UP000294853"/>
    </source>
</evidence>
<dbReference type="InterPro" id="IPR007709">
    <property type="entry name" value="N-FG_amidohydro"/>
</dbReference>
<dbReference type="Proteomes" id="UP000294853">
    <property type="component" value="Chromosome"/>
</dbReference>
<accession>A0A4P7IDN7</accession>
<protein>
    <submittedName>
        <fullName evidence="1">N-formylglutamate amidohydrolase</fullName>
    </submittedName>
</protein>
<evidence type="ECO:0000313" key="1">
    <source>
        <dbReference type="EMBL" id="QBX55276.1"/>
    </source>
</evidence>
<proteinExistence type="predicted"/>
<dbReference type="OrthoDB" id="9785840at2"/>
<organism evidence="1 2">
    <name type="scientific">Nocardioides seonyuensis</name>
    <dbReference type="NCBI Taxonomy" id="2518371"/>
    <lineage>
        <taxon>Bacteria</taxon>
        <taxon>Bacillati</taxon>
        <taxon>Actinomycetota</taxon>
        <taxon>Actinomycetes</taxon>
        <taxon>Propionibacteriales</taxon>
        <taxon>Nocardioidaceae</taxon>
        <taxon>Nocardioides</taxon>
    </lineage>
</organism>
<sequence length="262" mass="29511">MADDEIVQFLGDWTGQVVATSVHAGHEVRPDLAELMVLDEAERLREEDPHTDRIADVVPDRVVTHRSRFECDLNRPRREAIYRIPEDCWGLKVWRGGELPDEQYEQSLATYDTFYDQLAARLDEVAARGPFVLLDVHSYNHRRDGADQPPAPVEENPEVNVGTGSVDLDVFEPLVERFVADLCAAHLGAGSVDARENVVFEGRGLAWWVHDRYPRVGCVLALEFKKTFMDEWTGEVDEAALDRARAALAATLPGLHEELGRL</sequence>
<dbReference type="EMBL" id="CP038436">
    <property type="protein sequence ID" value="QBX55276.1"/>
    <property type="molecule type" value="Genomic_DNA"/>
</dbReference>
<keyword evidence="1" id="KW-0378">Hydrolase</keyword>
<name>A0A4P7IDN7_9ACTN</name>
<reference evidence="1 2" key="1">
    <citation type="submission" date="2019-03" db="EMBL/GenBank/DDBJ databases">
        <title>Three New Species of Nocardioides, Nocardioides euryhalodurans sp. nov., Nocardioides seonyuensis sp. nov. and Nocardioides eburneoflavus sp. nov. Iolated from Soil.</title>
        <authorList>
            <person name="Roh S.G."/>
            <person name="Lee C."/>
            <person name="Kim M.-K."/>
            <person name="Kim S.B."/>
        </authorList>
    </citation>
    <scope>NUCLEOTIDE SEQUENCE [LARGE SCALE GENOMIC DNA]</scope>
    <source>
        <strain evidence="1 2">MMS17-SY207-3</strain>
    </source>
</reference>
<dbReference type="KEGG" id="nsn:EXE58_07280"/>
<dbReference type="AlphaFoldDB" id="A0A4P7IDN7"/>
<dbReference type="Pfam" id="PF05013">
    <property type="entry name" value="FGase"/>
    <property type="match status" value="1"/>
</dbReference>